<dbReference type="EMBL" id="MN739736">
    <property type="protein sequence ID" value="QHT23985.1"/>
    <property type="molecule type" value="Genomic_DNA"/>
</dbReference>
<name>A0A6C0E982_9ZZZZ</name>
<sequence length="219" mass="25471">MHINVKPTLLTLAKASFDFFVFATSWQPEECYNEPTYSGCNSPNKIWSSQLTIHGMWPQFNNGSWPSYCTDEAFDSSIIYDDLDTNVFYDYWPNIRYEPNDKAYASFWEHEWTKHGTCSGLDQKTYFTTTMKNRPVTPTIVEANYGKTISKQDLLNAYDAIVVPTCKSKYLFEIFVCINSDTYIQFDCPESVIDEGNCDDNIIIEMFYSNDIKTTREYI</sequence>
<organism evidence="2">
    <name type="scientific">viral metagenome</name>
    <dbReference type="NCBI Taxonomy" id="1070528"/>
    <lineage>
        <taxon>unclassified sequences</taxon>
        <taxon>metagenomes</taxon>
        <taxon>organismal metagenomes</taxon>
    </lineage>
</organism>
<dbReference type="InterPro" id="IPR036430">
    <property type="entry name" value="RNase_T2-like_sf"/>
</dbReference>
<dbReference type="PANTHER" id="PTHR11240">
    <property type="entry name" value="RIBONUCLEASE T2"/>
    <property type="match status" value="1"/>
</dbReference>
<dbReference type="InterPro" id="IPR001568">
    <property type="entry name" value="RNase_T2-like"/>
</dbReference>
<dbReference type="GO" id="GO:0033897">
    <property type="term" value="F:ribonuclease T2 activity"/>
    <property type="evidence" value="ECO:0007669"/>
    <property type="project" value="InterPro"/>
</dbReference>
<dbReference type="PANTHER" id="PTHR11240:SF22">
    <property type="entry name" value="RIBONUCLEASE T2"/>
    <property type="match status" value="1"/>
</dbReference>
<comment type="similarity">
    <text evidence="1">Belongs to the RNase T2 family.</text>
</comment>
<dbReference type="PROSITE" id="PS00531">
    <property type="entry name" value="RNASE_T2_2"/>
    <property type="match status" value="1"/>
</dbReference>
<evidence type="ECO:0000256" key="1">
    <source>
        <dbReference type="ARBA" id="ARBA00007469"/>
    </source>
</evidence>
<dbReference type="GO" id="GO:0005576">
    <property type="term" value="C:extracellular region"/>
    <property type="evidence" value="ECO:0007669"/>
    <property type="project" value="TreeGrafter"/>
</dbReference>
<dbReference type="GO" id="GO:0003723">
    <property type="term" value="F:RNA binding"/>
    <property type="evidence" value="ECO:0007669"/>
    <property type="project" value="InterPro"/>
</dbReference>
<dbReference type="AlphaFoldDB" id="A0A6C0E982"/>
<dbReference type="Gene3D" id="3.90.730.10">
    <property type="entry name" value="Ribonuclease T2-like"/>
    <property type="match status" value="1"/>
</dbReference>
<accession>A0A6C0E982</accession>
<protein>
    <submittedName>
        <fullName evidence="2">Uncharacterized protein</fullName>
    </submittedName>
</protein>
<evidence type="ECO:0000313" key="2">
    <source>
        <dbReference type="EMBL" id="QHT23985.1"/>
    </source>
</evidence>
<dbReference type="GO" id="GO:0006401">
    <property type="term" value="P:RNA catabolic process"/>
    <property type="evidence" value="ECO:0007669"/>
    <property type="project" value="TreeGrafter"/>
</dbReference>
<dbReference type="SUPFAM" id="SSF55895">
    <property type="entry name" value="Ribonuclease Rh-like"/>
    <property type="match status" value="1"/>
</dbReference>
<reference evidence="2" key="1">
    <citation type="journal article" date="2020" name="Nature">
        <title>Giant virus diversity and host interactions through global metagenomics.</title>
        <authorList>
            <person name="Schulz F."/>
            <person name="Roux S."/>
            <person name="Paez-Espino D."/>
            <person name="Jungbluth S."/>
            <person name="Walsh D.A."/>
            <person name="Denef V.J."/>
            <person name="McMahon K.D."/>
            <person name="Konstantinidis K.T."/>
            <person name="Eloe-Fadrosh E.A."/>
            <person name="Kyrpides N.C."/>
            <person name="Woyke T."/>
        </authorList>
    </citation>
    <scope>NUCLEOTIDE SEQUENCE</scope>
    <source>
        <strain evidence="2">GVMAG-M-3300023179-132</strain>
    </source>
</reference>
<dbReference type="InterPro" id="IPR033130">
    <property type="entry name" value="RNase_T2_His_AS_2"/>
</dbReference>
<proteinExistence type="inferred from homology"/>
<dbReference type="CDD" id="cd00374">
    <property type="entry name" value="RNase_T2"/>
    <property type="match status" value="1"/>
</dbReference>
<dbReference type="Pfam" id="PF00445">
    <property type="entry name" value="Ribonuclease_T2"/>
    <property type="match status" value="1"/>
</dbReference>